<feature type="compositionally biased region" description="Basic and acidic residues" evidence="1">
    <location>
        <begin position="64"/>
        <end position="83"/>
    </location>
</feature>
<dbReference type="AlphaFoldDB" id="A0A4Y8SG01"/>
<feature type="compositionally biased region" description="Basic and acidic residues" evidence="1">
    <location>
        <begin position="17"/>
        <end position="54"/>
    </location>
</feature>
<name>A0A4Y8SG01_9SPHI</name>
<dbReference type="Proteomes" id="UP000297540">
    <property type="component" value="Unassembled WGS sequence"/>
</dbReference>
<dbReference type="RefSeq" id="WP_133229184.1">
    <property type="nucleotide sequence ID" value="NZ_SOZE01000008.1"/>
</dbReference>
<protein>
    <submittedName>
        <fullName evidence="2">Uncharacterized protein</fullName>
    </submittedName>
</protein>
<proteinExistence type="predicted"/>
<evidence type="ECO:0000313" key="2">
    <source>
        <dbReference type="EMBL" id="TFF37959.1"/>
    </source>
</evidence>
<evidence type="ECO:0000256" key="1">
    <source>
        <dbReference type="SAM" id="MobiDB-lite"/>
    </source>
</evidence>
<feature type="region of interest" description="Disordered" evidence="1">
    <location>
        <begin position="1"/>
        <end position="83"/>
    </location>
</feature>
<evidence type="ECO:0000313" key="3">
    <source>
        <dbReference type="Proteomes" id="UP000297540"/>
    </source>
</evidence>
<comment type="caution">
    <text evidence="2">The sequence shown here is derived from an EMBL/GenBank/DDBJ whole genome shotgun (WGS) entry which is preliminary data.</text>
</comment>
<reference evidence="2 3" key="1">
    <citation type="journal article" date="2017" name="Int. J. Syst. Evol. Microbiol.">
        <title>Mucilaginibacterpsychrotolerans sp. nov., isolated from peatlands.</title>
        <authorList>
            <person name="Deng Y."/>
            <person name="Shen L."/>
            <person name="Xu B."/>
            <person name="Liu Y."/>
            <person name="Gu Z."/>
            <person name="Liu H."/>
            <person name="Zhou Y."/>
        </authorList>
    </citation>
    <scope>NUCLEOTIDE SEQUENCE [LARGE SCALE GENOMIC DNA]</scope>
    <source>
        <strain evidence="2 3">NH7-4</strain>
    </source>
</reference>
<keyword evidence="3" id="KW-1185">Reference proteome</keyword>
<dbReference type="EMBL" id="SOZE01000008">
    <property type="protein sequence ID" value="TFF37959.1"/>
    <property type="molecule type" value="Genomic_DNA"/>
</dbReference>
<gene>
    <name evidence="2" type="ORF">E2R66_10255</name>
</gene>
<organism evidence="2 3">
    <name type="scientific">Mucilaginibacter psychrotolerans</name>
    <dbReference type="NCBI Taxonomy" id="1524096"/>
    <lineage>
        <taxon>Bacteria</taxon>
        <taxon>Pseudomonadati</taxon>
        <taxon>Bacteroidota</taxon>
        <taxon>Sphingobacteriia</taxon>
        <taxon>Sphingobacteriales</taxon>
        <taxon>Sphingobacteriaceae</taxon>
        <taxon>Mucilaginibacter</taxon>
    </lineage>
</organism>
<sequence>MTTPANDHNKPSPADTPTERPADEGHKSVVKNRDKQYHADEPEQQDVAKKHENEEQPVTPIKKAPKDDQPDASDDDARGLESK</sequence>
<accession>A0A4Y8SG01</accession>
<dbReference type="OrthoDB" id="800045at2"/>